<dbReference type="InterPro" id="IPR043502">
    <property type="entry name" value="DNA/RNA_pol_sf"/>
</dbReference>
<feature type="region of interest" description="Disordered" evidence="1">
    <location>
        <begin position="147"/>
        <end position="170"/>
    </location>
</feature>
<dbReference type="PANTHER" id="PTHR33332">
    <property type="entry name" value="REVERSE TRANSCRIPTASE DOMAIN-CONTAINING PROTEIN"/>
    <property type="match status" value="1"/>
</dbReference>
<dbReference type="SUPFAM" id="SSF56672">
    <property type="entry name" value="DNA/RNA polymerases"/>
    <property type="match status" value="1"/>
</dbReference>
<dbReference type="GO" id="GO:0071897">
    <property type="term" value="P:DNA biosynthetic process"/>
    <property type="evidence" value="ECO:0007669"/>
    <property type="project" value="UniProtKB-ARBA"/>
</dbReference>
<dbReference type="Pfam" id="PF00078">
    <property type="entry name" value="RVT_1"/>
    <property type="match status" value="1"/>
</dbReference>
<feature type="region of interest" description="Disordered" evidence="1">
    <location>
        <begin position="1"/>
        <end position="28"/>
    </location>
</feature>
<evidence type="ECO:0000313" key="3">
    <source>
        <dbReference type="EMBL" id="PCG75292.1"/>
    </source>
</evidence>
<feature type="domain" description="Reverse transcriptase" evidence="2">
    <location>
        <begin position="794"/>
        <end position="1084"/>
    </location>
</feature>
<dbReference type="Gene3D" id="3.60.10.10">
    <property type="entry name" value="Endonuclease/exonuclease/phosphatase"/>
    <property type="match status" value="1"/>
</dbReference>
<evidence type="ECO:0000256" key="1">
    <source>
        <dbReference type="SAM" id="MobiDB-lite"/>
    </source>
</evidence>
<dbReference type="STRING" id="7102.A0A2A4JV67"/>
<dbReference type="PROSITE" id="PS50878">
    <property type="entry name" value="RT_POL"/>
    <property type="match status" value="1"/>
</dbReference>
<dbReference type="CDD" id="cd01650">
    <property type="entry name" value="RT_nLTR_like"/>
    <property type="match status" value="1"/>
</dbReference>
<gene>
    <name evidence="3" type="ORF">B5V51_11950</name>
</gene>
<dbReference type="EMBL" id="NWSH01000614">
    <property type="protein sequence ID" value="PCG75292.1"/>
    <property type="molecule type" value="Genomic_DNA"/>
</dbReference>
<organism evidence="3">
    <name type="scientific">Heliothis virescens</name>
    <name type="common">Tobacco budworm moth</name>
    <dbReference type="NCBI Taxonomy" id="7102"/>
    <lineage>
        <taxon>Eukaryota</taxon>
        <taxon>Metazoa</taxon>
        <taxon>Ecdysozoa</taxon>
        <taxon>Arthropoda</taxon>
        <taxon>Hexapoda</taxon>
        <taxon>Insecta</taxon>
        <taxon>Pterygota</taxon>
        <taxon>Neoptera</taxon>
        <taxon>Endopterygota</taxon>
        <taxon>Lepidoptera</taxon>
        <taxon>Glossata</taxon>
        <taxon>Ditrysia</taxon>
        <taxon>Noctuoidea</taxon>
        <taxon>Noctuidae</taxon>
        <taxon>Heliothinae</taxon>
        <taxon>Heliothis</taxon>
    </lineage>
</organism>
<dbReference type="InterPro" id="IPR000477">
    <property type="entry name" value="RT_dom"/>
</dbReference>
<dbReference type="AlphaFoldDB" id="A0A2A4JV67"/>
<feature type="compositionally biased region" description="Pro residues" evidence="1">
    <location>
        <begin position="1"/>
        <end position="11"/>
    </location>
</feature>
<sequence>MNRTPPKPLKTPGPGISQSVPDIASGSKYEESYVNVSRRGQRPRIDDSPSKLAVDSSCTCWEWKSELMQLLTTWRTEYEQKLSLWKAGHDAMLSALVKEVSEIKNQCVAIHKATIGLEAKSASHQLRAKGRNQEKSHDEMQPVSMVPTTSQLSNAPPPNLDAGKVGDPTAIVPKRGKAMNRYIAESNPRNINPPSKPVASDTCKASINSVSLPPPAAAADVTLSDTDKDGQSKDGWTEVRYRRSHRSLSNILRGTAAPGTTNLEASERWRYLHLFYVKQGTSEGQVRDHLITICGSDVCTVDVLKPRGKYASFNSTNRNDYLRILYQNVRGLKTKLPTWRSSLLLSEHDLIAVTETNLDGSVEDSEISIGDWRILRRDRVTPGGGVLLAARPGITIKRQRDLETECGEDLWATITIYGKKVYVCLIYIKPTATDDDYMAWFCKVENIISNLNGTVMILGDLNLKSASVNVNNYYCYFLSFCSMNEMNEVWNMRGSKLDVVLAREGSEVSCEHVEGTELVPIDLYHPPLDIACTIKKHKESEKLDPSNIDQSKDCNFAKGDYALLSEQISSAPWQHVLNCDNAPSAVDKFYSVIYNVFDSSIPKKKRMTTDKNRRYPVWFTRDIVNDTRRKTKLHNRWKLSRCDVTYAEFSELRSNLKERTQVAYRLHCISVENSIGKNPRHFWQHFSSLRTKGGFEPNVTHKGETYSGVKAAEAFAEYFASVFQPDEPKLDPKFSNISGVGNNIPLPCLTPPDVVKGIAKIKPCSSIGPDNIPPYVLKGCNDTLAAPLCHIFNLALQSGVYPEQWKTSRVTPIPKTSDKTSVEEHRPIAILPTIAKIFEYILHSYIYKHVNMLLSDAQHGFRPGRSVNSNLLVHVDYISSGLDNRRQVDVLYFDFRKAFDRVDNDVLLTKLEAIGFSVEFVRFFSGFLRDRKQFVRHGCFESTPYTTRSGVSQGSILGPLLFLIMINDLTTRVNFAKCLLYADDLKLVAQIRTDEDCKLLQRDIDAVYEWSMENKLPFNIGKCHVMTYGRGLRPIHYNYRLGGEVLSRVTNVKDLGVTFDRCLTFKDHISSLAKESFRRLGFVLRNARDFSNPNVIRLLYTALVRSKLESSACVWHPHTANQTLMIEKVQKTFLRYFFKRVYNFFPFMYPTNYLLGMLGFNSLEVRRGFDQLMVACKTLRGQISSPELHSLFCRLFVPDKYIGRRQSCRHNLFAPPTCKTVARAETPVCRTLKTLNALLTANPEFDVFVDEWSKVRRVCLGFCERKYARVSTVPY</sequence>
<comment type="caution">
    <text evidence="3">The sequence shown here is derived from an EMBL/GenBank/DDBJ whole genome shotgun (WGS) entry which is preliminary data.</text>
</comment>
<proteinExistence type="predicted"/>
<dbReference type="SUPFAM" id="SSF56219">
    <property type="entry name" value="DNase I-like"/>
    <property type="match status" value="1"/>
</dbReference>
<dbReference type="InterPro" id="IPR036691">
    <property type="entry name" value="Endo/exonu/phosph_ase_sf"/>
</dbReference>
<protein>
    <recommendedName>
        <fullName evidence="2">Reverse transcriptase domain-containing protein</fullName>
    </recommendedName>
</protein>
<evidence type="ECO:0000259" key="2">
    <source>
        <dbReference type="PROSITE" id="PS50878"/>
    </source>
</evidence>
<name>A0A2A4JV67_HELVI</name>
<reference evidence="3" key="1">
    <citation type="submission" date="2017-09" db="EMBL/GenBank/DDBJ databases">
        <title>Contemporary evolution of a Lepidopteran species, Heliothis virescens, in response to modern agricultural practices.</title>
        <authorList>
            <person name="Fritz M.L."/>
            <person name="Deyonke A.M."/>
            <person name="Papanicolaou A."/>
            <person name="Micinski S."/>
            <person name="Westbrook J."/>
            <person name="Gould F."/>
        </authorList>
    </citation>
    <scope>NUCLEOTIDE SEQUENCE [LARGE SCALE GENOMIC DNA]</scope>
    <source>
        <strain evidence="3">HvINT-</strain>
        <tissue evidence="3">Whole body</tissue>
    </source>
</reference>
<accession>A0A2A4JV67</accession>